<dbReference type="PANTHER" id="PTHR33303">
    <property type="entry name" value="CYTOPLASMIC PROTEIN-RELATED"/>
    <property type="match status" value="1"/>
</dbReference>
<accession>A0A7D9H1G8</accession>
<evidence type="ECO:0000313" key="3">
    <source>
        <dbReference type="Proteomes" id="UP000478008"/>
    </source>
</evidence>
<organism evidence="2 3">
    <name type="scientific">Dekkera bruxellensis</name>
    <name type="common">Brettanomyces custersii</name>
    <dbReference type="NCBI Taxonomy" id="5007"/>
    <lineage>
        <taxon>Eukaryota</taxon>
        <taxon>Fungi</taxon>
        <taxon>Dikarya</taxon>
        <taxon>Ascomycota</taxon>
        <taxon>Saccharomycotina</taxon>
        <taxon>Pichiomycetes</taxon>
        <taxon>Pichiales</taxon>
        <taxon>Pichiaceae</taxon>
        <taxon>Brettanomyces</taxon>
    </lineage>
</organism>
<dbReference type="EMBL" id="CABFWN010000004">
    <property type="protein sequence ID" value="VUG19200.1"/>
    <property type="molecule type" value="Genomic_DNA"/>
</dbReference>
<evidence type="ECO:0000313" key="2">
    <source>
        <dbReference type="EMBL" id="VUG19200.1"/>
    </source>
</evidence>
<name>A0A7D9H1G8_DEKBR</name>
<sequence length="152" mass="16716">MIMPEAASLFFSRGRHYFVLGASSKEDKFGHKVLHWYIEQELPATPINPNATSKICGLPPADSLVSALTSFSDSQHSSISLSVVTPPDISYQEIKKAADSNKIFKIKSIWFQPGSYDDKVIDLCNSLGYSEDNKNLIYKGACILKSGVKARG</sequence>
<dbReference type="PANTHER" id="PTHR33303:SF2">
    <property type="entry name" value="COA-BINDING DOMAIN-CONTAINING PROTEIN"/>
    <property type="match status" value="1"/>
</dbReference>
<protein>
    <submittedName>
        <fullName evidence="2">DEBR0S4_12904g1_1</fullName>
    </submittedName>
</protein>
<dbReference type="Proteomes" id="UP000478008">
    <property type="component" value="Unassembled WGS sequence"/>
</dbReference>
<feature type="domain" description="CoA-binding" evidence="1">
    <location>
        <begin position="15"/>
        <end position="128"/>
    </location>
</feature>
<dbReference type="SUPFAM" id="SSF51735">
    <property type="entry name" value="NAD(P)-binding Rossmann-fold domains"/>
    <property type="match status" value="1"/>
</dbReference>
<gene>
    <name evidence="2" type="ORF">DEBR0S4_12904G</name>
</gene>
<dbReference type="AlphaFoldDB" id="A0A7D9H1G8"/>
<dbReference type="Pfam" id="PF13380">
    <property type="entry name" value="CoA_binding_2"/>
    <property type="match status" value="1"/>
</dbReference>
<proteinExistence type="predicted"/>
<evidence type="ECO:0000259" key="1">
    <source>
        <dbReference type="Pfam" id="PF13380"/>
    </source>
</evidence>
<dbReference type="Gene3D" id="3.40.50.720">
    <property type="entry name" value="NAD(P)-binding Rossmann-like Domain"/>
    <property type="match status" value="1"/>
</dbReference>
<reference evidence="2 3" key="1">
    <citation type="submission" date="2019-07" db="EMBL/GenBank/DDBJ databases">
        <authorList>
            <person name="Friedrich A."/>
            <person name="Schacherer J."/>
        </authorList>
    </citation>
    <scope>NUCLEOTIDE SEQUENCE [LARGE SCALE GENOMIC DNA]</scope>
</reference>
<keyword evidence="3" id="KW-1185">Reference proteome</keyword>
<dbReference type="InterPro" id="IPR003781">
    <property type="entry name" value="CoA-bd"/>
</dbReference>
<dbReference type="InterPro" id="IPR036291">
    <property type="entry name" value="NAD(P)-bd_dom_sf"/>
</dbReference>